<feature type="domain" description="Ribosomal RNA small subunit methyltransferase E PUA-like" evidence="14">
    <location>
        <begin position="18"/>
        <end position="54"/>
    </location>
</feature>
<dbReference type="SUPFAM" id="SSF75217">
    <property type="entry name" value="alpha/beta knot"/>
    <property type="match status" value="1"/>
</dbReference>
<keyword evidence="6 12" id="KW-0698">rRNA processing</keyword>
<feature type="domain" description="Ribosomal RNA small subunit methyltransferase E methyltransferase" evidence="13">
    <location>
        <begin position="68"/>
        <end position="228"/>
    </location>
</feature>
<proteinExistence type="inferred from homology"/>
<dbReference type="InterPro" id="IPR046887">
    <property type="entry name" value="RsmE_PUA-like"/>
</dbReference>
<evidence type="ECO:0000256" key="11">
    <source>
        <dbReference type="ARBA" id="ARBA00047944"/>
    </source>
</evidence>
<dbReference type="Pfam" id="PF20260">
    <property type="entry name" value="PUA_4"/>
    <property type="match status" value="1"/>
</dbReference>
<dbReference type="GO" id="GO:0005737">
    <property type="term" value="C:cytoplasm"/>
    <property type="evidence" value="ECO:0007669"/>
    <property type="project" value="UniProtKB-SubCell"/>
</dbReference>
<accession>A0A8J7IT32</accession>
<sequence length="241" mass="26728">MQRFVISPQQKRAEQIQLTREQQHYLYRVLRLQRGDRAIALDGEGTAWIVQLQEDSAVIIELLNVQTELPISVTLIAALPKGNIFDEVVRSATELGVTTILPTLSDRALLKPSPQKLERWRRIAKEAAEQSERQIVPTLLDPVSFNDALHLTAETRDRYLCVARGNPQHLLASLQNFTSHSLVIAIGPEGGWTSLEVDRAIASGFQTVSLGKRVLRAATAPLAALSLIAAVLESYSNSQEY</sequence>
<evidence type="ECO:0000313" key="15">
    <source>
        <dbReference type="EMBL" id="MBE9116582.1"/>
    </source>
</evidence>
<evidence type="ECO:0000259" key="14">
    <source>
        <dbReference type="Pfam" id="PF20260"/>
    </source>
</evidence>
<dbReference type="InterPro" id="IPR015947">
    <property type="entry name" value="PUA-like_sf"/>
</dbReference>
<protein>
    <recommendedName>
        <fullName evidence="4 12">Ribosomal RNA small subunit methyltransferase E</fullName>
        <ecNumber evidence="3 12">2.1.1.193</ecNumber>
    </recommendedName>
</protein>
<keyword evidence="9 12" id="KW-0949">S-adenosyl-L-methionine</keyword>
<dbReference type="InterPro" id="IPR046886">
    <property type="entry name" value="RsmE_MTase_dom"/>
</dbReference>
<evidence type="ECO:0000256" key="10">
    <source>
        <dbReference type="ARBA" id="ARBA00025699"/>
    </source>
</evidence>
<dbReference type="PIRSF" id="PIRSF015601">
    <property type="entry name" value="MTase_slr0722"/>
    <property type="match status" value="1"/>
</dbReference>
<evidence type="ECO:0000256" key="1">
    <source>
        <dbReference type="ARBA" id="ARBA00004496"/>
    </source>
</evidence>
<comment type="subcellular location">
    <subcellularLocation>
        <location evidence="1 12">Cytoplasm</location>
    </subcellularLocation>
</comment>
<dbReference type="SUPFAM" id="SSF88697">
    <property type="entry name" value="PUA domain-like"/>
    <property type="match status" value="1"/>
</dbReference>
<reference evidence="15" key="1">
    <citation type="submission" date="2020-10" db="EMBL/GenBank/DDBJ databases">
        <authorList>
            <person name="Castelo-Branco R."/>
            <person name="Eusebio N."/>
            <person name="Adriana R."/>
            <person name="Vieira A."/>
            <person name="Brugerolle De Fraissinette N."/>
            <person name="Rezende De Castro R."/>
            <person name="Schneider M.P."/>
            <person name="Vasconcelos V."/>
            <person name="Leao P.N."/>
        </authorList>
    </citation>
    <scope>NUCLEOTIDE SEQUENCE</scope>
    <source>
        <strain evidence="15">LEGE 07157</strain>
    </source>
</reference>
<evidence type="ECO:0000259" key="13">
    <source>
        <dbReference type="Pfam" id="PF04452"/>
    </source>
</evidence>
<keyword evidence="16" id="KW-1185">Reference proteome</keyword>
<dbReference type="GO" id="GO:0070042">
    <property type="term" value="F:rRNA (uridine-N3-)-methyltransferase activity"/>
    <property type="evidence" value="ECO:0007669"/>
    <property type="project" value="TreeGrafter"/>
</dbReference>
<keyword evidence="7 12" id="KW-0489">Methyltransferase</keyword>
<dbReference type="NCBIfam" id="NF008697">
    <property type="entry name" value="PRK11713.4-1"/>
    <property type="match status" value="1"/>
</dbReference>
<dbReference type="EC" id="2.1.1.193" evidence="3 12"/>
<dbReference type="GO" id="GO:0070475">
    <property type="term" value="P:rRNA base methylation"/>
    <property type="evidence" value="ECO:0007669"/>
    <property type="project" value="TreeGrafter"/>
</dbReference>
<evidence type="ECO:0000313" key="16">
    <source>
        <dbReference type="Proteomes" id="UP000654482"/>
    </source>
</evidence>
<dbReference type="InterPro" id="IPR029028">
    <property type="entry name" value="Alpha/beta_knot_MTases"/>
</dbReference>
<name>A0A8J7IT32_9CYAN</name>
<evidence type="ECO:0000256" key="4">
    <source>
        <dbReference type="ARBA" id="ARBA00013673"/>
    </source>
</evidence>
<dbReference type="Gene3D" id="3.40.1280.10">
    <property type="match status" value="1"/>
</dbReference>
<comment type="function">
    <text evidence="10 12">Specifically methylates the N3 position of the uracil ring of uridine 1498 (m3U1498) in 16S rRNA. Acts on the fully assembled 30S ribosomal subunit.</text>
</comment>
<dbReference type="NCBIfam" id="TIGR00046">
    <property type="entry name" value="RsmE family RNA methyltransferase"/>
    <property type="match status" value="1"/>
</dbReference>
<comment type="catalytic activity">
    <reaction evidence="11 12">
        <text>uridine(1498) in 16S rRNA + S-adenosyl-L-methionine = N(3)-methyluridine(1498) in 16S rRNA + S-adenosyl-L-homocysteine + H(+)</text>
        <dbReference type="Rhea" id="RHEA:42920"/>
        <dbReference type="Rhea" id="RHEA-COMP:10283"/>
        <dbReference type="Rhea" id="RHEA-COMP:10284"/>
        <dbReference type="ChEBI" id="CHEBI:15378"/>
        <dbReference type="ChEBI" id="CHEBI:57856"/>
        <dbReference type="ChEBI" id="CHEBI:59789"/>
        <dbReference type="ChEBI" id="CHEBI:65315"/>
        <dbReference type="ChEBI" id="CHEBI:74502"/>
        <dbReference type="EC" id="2.1.1.193"/>
    </reaction>
</comment>
<evidence type="ECO:0000256" key="7">
    <source>
        <dbReference type="ARBA" id="ARBA00022603"/>
    </source>
</evidence>
<evidence type="ECO:0000256" key="6">
    <source>
        <dbReference type="ARBA" id="ARBA00022552"/>
    </source>
</evidence>
<dbReference type="InterPro" id="IPR006700">
    <property type="entry name" value="RsmE"/>
</dbReference>
<evidence type="ECO:0000256" key="3">
    <source>
        <dbReference type="ARBA" id="ARBA00012328"/>
    </source>
</evidence>
<dbReference type="CDD" id="cd18084">
    <property type="entry name" value="RsmE-like"/>
    <property type="match status" value="1"/>
</dbReference>
<evidence type="ECO:0000256" key="12">
    <source>
        <dbReference type="PIRNR" id="PIRNR015601"/>
    </source>
</evidence>
<evidence type="ECO:0000256" key="9">
    <source>
        <dbReference type="ARBA" id="ARBA00022691"/>
    </source>
</evidence>
<dbReference type="AlphaFoldDB" id="A0A8J7IT32"/>
<dbReference type="PANTHER" id="PTHR30027">
    <property type="entry name" value="RIBOSOMAL RNA SMALL SUBUNIT METHYLTRANSFERASE E"/>
    <property type="match status" value="1"/>
</dbReference>
<keyword evidence="8 12" id="KW-0808">Transferase</keyword>
<comment type="similarity">
    <text evidence="2 12">Belongs to the RNA methyltransferase RsmE family.</text>
</comment>
<gene>
    <name evidence="15" type="ORF">IQ249_11790</name>
</gene>
<comment type="caution">
    <text evidence="15">The sequence shown here is derived from an EMBL/GenBank/DDBJ whole genome shotgun (WGS) entry which is preliminary data.</text>
</comment>
<keyword evidence="5 12" id="KW-0963">Cytoplasm</keyword>
<dbReference type="RefSeq" id="WP_194029669.1">
    <property type="nucleotide sequence ID" value="NZ_JADEWZ010000015.1"/>
</dbReference>
<dbReference type="Pfam" id="PF04452">
    <property type="entry name" value="Methyltrans_RNA"/>
    <property type="match status" value="1"/>
</dbReference>
<evidence type="ECO:0000256" key="8">
    <source>
        <dbReference type="ARBA" id="ARBA00022679"/>
    </source>
</evidence>
<evidence type="ECO:0000256" key="2">
    <source>
        <dbReference type="ARBA" id="ARBA00005528"/>
    </source>
</evidence>
<dbReference type="InterPro" id="IPR029026">
    <property type="entry name" value="tRNA_m1G_MTases_N"/>
</dbReference>
<dbReference type="PANTHER" id="PTHR30027:SF3">
    <property type="entry name" value="16S RRNA (URACIL(1498)-N(3))-METHYLTRANSFERASE"/>
    <property type="match status" value="1"/>
</dbReference>
<organism evidence="15 16">
    <name type="scientific">Lusitaniella coriacea LEGE 07157</name>
    <dbReference type="NCBI Taxonomy" id="945747"/>
    <lineage>
        <taxon>Bacteria</taxon>
        <taxon>Bacillati</taxon>
        <taxon>Cyanobacteriota</taxon>
        <taxon>Cyanophyceae</taxon>
        <taxon>Spirulinales</taxon>
        <taxon>Lusitaniellaceae</taxon>
        <taxon>Lusitaniella</taxon>
    </lineage>
</organism>
<dbReference type="EMBL" id="JADEWZ010000015">
    <property type="protein sequence ID" value="MBE9116582.1"/>
    <property type="molecule type" value="Genomic_DNA"/>
</dbReference>
<evidence type="ECO:0000256" key="5">
    <source>
        <dbReference type="ARBA" id="ARBA00022490"/>
    </source>
</evidence>
<dbReference type="Proteomes" id="UP000654482">
    <property type="component" value="Unassembled WGS sequence"/>
</dbReference>